<dbReference type="Pfam" id="PF00059">
    <property type="entry name" value="Lectin_C"/>
    <property type="match status" value="1"/>
</dbReference>
<feature type="domain" description="EGF-like" evidence="8">
    <location>
        <begin position="576"/>
        <end position="612"/>
    </location>
</feature>
<dbReference type="InterPro" id="IPR016186">
    <property type="entry name" value="C-type_lectin-like/link_sf"/>
</dbReference>
<keyword evidence="6" id="KW-0472">Membrane</keyword>
<evidence type="ECO:0000259" key="8">
    <source>
        <dbReference type="PROSITE" id="PS50026"/>
    </source>
</evidence>
<dbReference type="InterPro" id="IPR006585">
    <property type="entry name" value="FTP1"/>
</dbReference>
<evidence type="ECO:0000313" key="12">
    <source>
        <dbReference type="Proteomes" id="UP000838412"/>
    </source>
</evidence>
<feature type="compositionally biased region" description="Low complexity" evidence="5">
    <location>
        <begin position="2046"/>
        <end position="2118"/>
    </location>
</feature>
<evidence type="ECO:0000256" key="6">
    <source>
        <dbReference type="SAM" id="Phobius"/>
    </source>
</evidence>
<dbReference type="Pfam" id="PF00078">
    <property type="entry name" value="RVT_1"/>
    <property type="match status" value="1"/>
</dbReference>
<dbReference type="Gene3D" id="2.10.25.10">
    <property type="entry name" value="Laminin"/>
    <property type="match status" value="3"/>
</dbReference>
<dbReference type="SMART" id="SM00034">
    <property type="entry name" value="CLECT"/>
    <property type="match status" value="1"/>
</dbReference>
<dbReference type="InterPro" id="IPR039477">
    <property type="entry name" value="ILEI/PANDER_dom"/>
</dbReference>
<dbReference type="InterPro" id="IPR008979">
    <property type="entry name" value="Galactose-bd-like_sf"/>
</dbReference>
<dbReference type="InterPro" id="IPR036691">
    <property type="entry name" value="Endo/exonu/phosph_ase_sf"/>
</dbReference>
<feature type="domain" description="EGF-like" evidence="8">
    <location>
        <begin position="622"/>
        <end position="658"/>
    </location>
</feature>
<feature type="region of interest" description="Disordered" evidence="5">
    <location>
        <begin position="958"/>
        <end position="1004"/>
    </location>
</feature>
<dbReference type="PROSITE" id="PS50878">
    <property type="entry name" value="RT_POL"/>
    <property type="match status" value="1"/>
</dbReference>
<dbReference type="PANTHER" id="PTHR47027:SF20">
    <property type="entry name" value="REVERSE TRANSCRIPTASE-LIKE PROTEIN WITH RNA-DIRECTED DNA POLYMERASE DOMAIN"/>
    <property type="match status" value="1"/>
</dbReference>
<feature type="compositionally biased region" description="Low complexity" evidence="5">
    <location>
        <begin position="2020"/>
        <end position="2037"/>
    </location>
</feature>
<evidence type="ECO:0000259" key="10">
    <source>
        <dbReference type="PROSITE" id="PS50878"/>
    </source>
</evidence>
<feature type="chain" id="PRO_5035459460" evidence="7">
    <location>
        <begin position="19"/>
        <end position="2178"/>
    </location>
</feature>
<reference evidence="11" key="1">
    <citation type="submission" date="2022-01" db="EMBL/GenBank/DDBJ databases">
        <authorList>
            <person name="Braso-Vives M."/>
        </authorList>
    </citation>
    <scope>NUCLEOTIDE SEQUENCE</scope>
</reference>
<dbReference type="CDD" id="cd09076">
    <property type="entry name" value="L1-EN"/>
    <property type="match status" value="1"/>
</dbReference>
<keyword evidence="4" id="KW-0245">EGF-like domain</keyword>
<dbReference type="PROSITE" id="PS52031">
    <property type="entry name" value="GG_LECTIN"/>
    <property type="match status" value="1"/>
</dbReference>
<dbReference type="Pfam" id="PF22633">
    <property type="entry name" value="F5_F8_type_C_2"/>
    <property type="match status" value="1"/>
</dbReference>
<dbReference type="SMART" id="SM00181">
    <property type="entry name" value="EGF"/>
    <property type="match status" value="3"/>
</dbReference>
<feature type="region of interest" description="Disordered" evidence="5">
    <location>
        <begin position="2020"/>
        <end position="2148"/>
    </location>
</feature>
<keyword evidence="6" id="KW-1133">Transmembrane helix</keyword>
<evidence type="ECO:0000256" key="5">
    <source>
        <dbReference type="SAM" id="MobiDB-lite"/>
    </source>
</evidence>
<feature type="signal peptide" evidence="7">
    <location>
        <begin position="1"/>
        <end position="18"/>
    </location>
</feature>
<feature type="compositionally biased region" description="Polar residues" evidence="5">
    <location>
        <begin position="2119"/>
        <end position="2141"/>
    </location>
</feature>
<dbReference type="SUPFAM" id="SSF56219">
    <property type="entry name" value="DNase I-like"/>
    <property type="match status" value="1"/>
</dbReference>
<dbReference type="Gene3D" id="2.60.120.260">
    <property type="entry name" value="Galactose-binding domain-like"/>
    <property type="match status" value="1"/>
</dbReference>
<dbReference type="PROSITE" id="PS50041">
    <property type="entry name" value="C_TYPE_LECTIN_2"/>
    <property type="match status" value="1"/>
</dbReference>
<keyword evidence="3" id="KW-1015">Disulfide bond</keyword>
<keyword evidence="1" id="KW-0479">Metal-binding</keyword>
<protein>
    <submittedName>
        <fullName evidence="11">CD209 protein</fullName>
    </submittedName>
</protein>
<evidence type="ECO:0000313" key="11">
    <source>
        <dbReference type="EMBL" id="CAH1226354.1"/>
    </source>
</evidence>
<dbReference type="InterPro" id="IPR016187">
    <property type="entry name" value="CTDL_fold"/>
</dbReference>
<dbReference type="SMART" id="SM00607">
    <property type="entry name" value="FTP"/>
    <property type="match status" value="1"/>
</dbReference>
<dbReference type="OrthoDB" id="6139000at2759"/>
<feature type="domain" description="C-type lectin" evidence="9">
    <location>
        <begin position="447"/>
        <end position="561"/>
    </location>
</feature>
<dbReference type="GO" id="GO:0046872">
    <property type="term" value="F:metal ion binding"/>
    <property type="evidence" value="ECO:0007669"/>
    <property type="project" value="UniProtKB-KW"/>
</dbReference>
<organism evidence="11 12">
    <name type="scientific">Branchiostoma lanceolatum</name>
    <name type="common">Common lancelet</name>
    <name type="synonym">Amphioxus lanceolatum</name>
    <dbReference type="NCBI Taxonomy" id="7740"/>
    <lineage>
        <taxon>Eukaryota</taxon>
        <taxon>Metazoa</taxon>
        <taxon>Chordata</taxon>
        <taxon>Cephalochordata</taxon>
        <taxon>Leptocardii</taxon>
        <taxon>Amphioxiformes</taxon>
        <taxon>Branchiostomatidae</taxon>
        <taxon>Branchiostoma</taxon>
    </lineage>
</organism>
<proteinExistence type="predicted"/>
<keyword evidence="2" id="KW-0106">Calcium</keyword>
<dbReference type="CDD" id="cd01650">
    <property type="entry name" value="RT_nLTR_like"/>
    <property type="match status" value="1"/>
</dbReference>
<evidence type="ECO:0000256" key="2">
    <source>
        <dbReference type="ARBA" id="ARBA00022837"/>
    </source>
</evidence>
<sequence length="2178" mass="239893">MSNCCVALLVSLYCLLSSLQVGTSPDGISEVNVALNKTTTQSSTYLGRKTYWGPQKAVDGHTGTDSSNFECTHTSTEYEPWWKVDLAGIYTVSRVSVLNRGDCCEARLKDFVVRVGPNENFTRNDQCGETYTDTPIPGQTVVVYCYPPIPGRYVSIQIVGRTGILGLCEVEVYGTATKVVTVVAQSSGYDDLGRQTYIVSNGQHSRIDQGVWRGHQVFILNEQTGEVIDKAAFDTHVGGGGATAAGQLETFLEGVSEGRIIAIVVHDSGNAPVNLAPYGSTITQLGYRESFAMITQKGATPSWFVEQSSSIGAGPTIVETIIPVSHRLTIRTNAGVYSGTTNQLTVDIFSDVCDDVCATSTVSGLTVDGTEYDRDFAASNFGDPSRLRLTASGDDMLRLDWIDVYNAYTGRYYRFTCNGCQLSTNPSKGSRQLDLDVDVCFSGYQMHRDTCYKAFNTPKNFHDAASTCAADGGTLAMPKDADTNAFLINLKNAVDNNTLFRFGLTDRHQEGGWIWDDNVTLGSFTAWGPGQPDNYGDEDCAEYFSGSHSSHISDTWNDGPCTHADRMFICQVTPSEIDACFNNPCDAQATCTDNSAPALDANCTCNAGYTGDGLANGTGCSDNDACTDDPCDAQATCTDNPAPALDANCTCNDGYTGDGLANGTGCSDNDACTDDPCDAQATCTDNPAPALDANCTCNDGYTGDGLASGTGCSEMKPCSFVRCSRPRIESLLPEGQNSVEVDFRDHILAVDDKLQEMTPLLDAASDVTYPITNYQVSPDKEPSSAGEYLFPPARFTVCNDTCEFSVIIKDSTAPQLSSCPSSHHHLQGDSCRDVNVFDHYSNMTMASWFRDNVGIKDIHCKQPTVDIIAPGETASVTCQAKDKVGNPSDECTITFYCQKQVCPPLTPPEFGAFVCHADQQERRCALFCTEGKFHARPLEDIFKCDLNSPSPTWTGANVDRASCSGVATDGGRDPRVPLDSYRPPQAGQPPANKWQGKGSNEPREHGVGFAVKNTLLRMMEPGSNGSARLLTLRLNTTKGPITLVSVYAPTLAATPEVKDEFYENLTATIRNIPSDEQLVLLGDFNARVGDDHESWPACLRKFGVGKMNENGQRALEFCAYHNLCITNSYFQTKPQHKVSWRHPRSKHWHQLDLILTRRTSLKNVLLTRAYQSADCDTDHSLVCCKFKMEPKKFHHARQPGKPRIDISRMAQPDLVEKFTVTFEKEVNSKPSGLSATKKWNDLRDVMHRTAMATFGKKTTQSHDWFDAKSAEMAPVIEAKRAALAEYKRTPSERNLHVLRAARNKVKQTARRCANEYWSKLSEDIHVAAITGNIRGMYDGIKRALGPTQSKTAPLKSTTGEEITDKKLQMERWVEHYSDLYSRQNTVSPSALDAIECLPTMDELDAEPTLDGLNKAIDSLSTGKAPGSDAIPPDLLKHCKTVLLLPLHELLCQCWKEGAVPQDMRDSKIVTLYKNKGERSDCNNYRGISLLSVVGKVYAKVVLARLQRLAERVYPESQCGFRANRSTIDMIFSLRQLQEKCREQNMPLYIAFIDLTKAFDMVSRDGLFKILPKIGCPPKLQSLIESFHTNMKGTVLYSGNLSEPFDIRGGVKQGCVLAPTLFGIFFALLLKQAFGTATEGIYLRTRSDGRLFNLNRLKAKTKVRESLIRDLLFADDAGLAAHTEQGLQSLMDRFSRACNDFGLIISLKKTEVLGQDVEAPPAITIGDYELKAVNHFTYLGSTASNNLSLDKEIDKRIGKAATTLARLTTRVWENPKLSVKTKMAVYNACVLSTLLYGSETWSTYAKQENRLNAFHMRCMRRILGISWKDKVTNTEVLSRAGLPTLFTLLRQRRLRWLGHVRRMEDGRIPKDLLYGELISGKRRTGRPQLRFKDVCKRDLKAIDINTEHWEDLASDRSRWRCTLFRQLKSGEVRLMHSAEEKRIRRKELCNRTESAYRYKGRHEQHFTVNMTCAPNDEEFYREVQQTLSDTNEGHHLCYNTSDVNCDITVSCANVSGQVTTTPVSTTLTTTQSTTDQTTGSITAVEPTTKIRTPTSTTASETSATQAAFSSQPSSNPQKTPTTTTTPKSPTTSKTTTSDKTTANTASPTSTPTATHFTPSQTAKTTGATENIYKTTSFSTTTRARPKGKGHHKFQFPLVPVIATAAVLTVTFLAVVVIIW</sequence>
<dbReference type="CDD" id="cd00037">
    <property type="entry name" value="CLECT"/>
    <property type="match status" value="1"/>
</dbReference>
<name>A0A8J9YHK6_BRALA</name>
<dbReference type="Gene3D" id="3.60.10.10">
    <property type="entry name" value="Endonuclease/exonuclease/phosphatase"/>
    <property type="match status" value="1"/>
</dbReference>
<feature type="transmembrane region" description="Helical" evidence="6">
    <location>
        <begin position="2154"/>
        <end position="2177"/>
    </location>
</feature>
<dbReference type="PROSITE" id="PS50026">
    <property type="entry name" value="EGF_3"/>
    <property type="match status" value="3"/>
</dbReference>
<dbReference type="Proteomes" id="UP000838412">
    <property type="component" value="Chromosome 1"/>
</dbReference>
<dbReference type="Gene3D" id="3.10.100.10">
    <property type="entry name" value="Mannose-Binding Protein A, subunit A"/>
    <property type="match status" value="1"/>
</dbReference>
<comment type="caution">
    <text evidence="4">Lacks conserved residue(s) required for the propagation of feature annotation.</text>
</comment>
<dbReference type="InterPro" id="IPR000477">
    <property type="entry name" value="RT_dom"/>
</dbReference>
<gene>
    <name evidence="11" type="primary">CD209</name>
    <name evidence="11" type="ORF">BLAG_LOCUS267</name>
</gene>
<evidence type="ECO:0000256" key="4">
    <source>
        <dbReference type="PROSITE-ProRule" id="PRU00076"/>
    </source>
</evidence>
<evidence type="ECO:0000256" key="3">
    <source>
        <dbReference type="ARBA" id="ARBA00023157"/>
    </source>
</evidence>
<accession>A0A8J9YHK6</accession>
<dbReference type="SUPFAM" id="SSF56436">
    <property type="entry name" value="C-type lectin-like"/>
    <property type="match status" value="1"/>
</dbReference>
<keyword evidence="7" id="KW-0732">Signal</keyword>
<dbReference type="InterPro" id="IPR000742">
    <property type="entry name" value="EGF"/>
</dbReference>
<dbReference type="InterPro" id="IPR001304">
    <property type="entry name" value="C-type_lectin-like"/>
</dbReference>
<feature type="domain" description="Reverse transcriptase" evidence="10">
    <location>
        <begin position="1452"/>
        <end position="1742"/>
    </location>
</feature>
<dbReference type="EMBL" id="OV696686">
    <property type="protein sequence ID" value="CAH1226354.1"/>
    <property type="molecule type" value="Genomic_DNA"/>
</dbReference>
<evidence type="ECO:0000256" key="1">
    <source>
        <dbReference type="ARBA" id="ARBA00022723"/>
    </source>
</evidence>
<evidence type="ECO:0000259" key="9">
    <source>
        <dbReference type="PROSITE" id="PS50041"/>
    </source>
</evidence>
<keyword evidence="12" id="KW-1185">Reference proteome</keyword>
<evidence type="ECO:0000256" key="7">
    <source>
        <dbReference type="SAM" id="SignalP"/>
    </source>
</evidence>
<keyword evidence="6" id="KW-0812">Transmembrane</keyword>
<feature type="domain" description="EGF-like" evidence="8">
    <location>
        <begin position="668"/>
        <end position="704"/>
    </location>
</feature>
<dbReference type="PANTHER" id="PTHR47027">
    <property type="entry name" value="REVERSE TRANSCRIPTASE DOMAIN-CONTAINING PROTEIN"/>
    <property type="match status" value="1"/>
</dbReference>
<dbReference type="Pfam" id="PF15711">
    <property type="entry name" value="ILEI"/>
    <property type="match status" value="1"/>
</dbReference>
<dbReference type="SUPFAM" id="SSF49785">
    <property type="entry name" value="Galactose-binding domain-like"/>
    <property type="match status" value="1"/>
</dbReference>